<proteinExistence type="predicted"/>
<dbReference type="KEGG" id="dap:Dacet_1786"/>
<dbReference type="Proteomes" id="UP000002012">
    <property type="component" value="Chromosome"/>
</dbReference>
<dbReference type="HOGENOM" id="CLU_2751125_0_0_0"/>
<dbReference type="PaxDb" id="522772-Dacet_1786"/>
<protein>
    <submittedName>
        <fullName evidence="1">Uncharacterized protein</fullName>
    </submittedName>
</protein>
<dbReference type="RefSeq" id="WP_013011061.1">
    <property type="nucleotide sequence ID" value="NC_013943.1"/>
</dbReference>
<evidence type="ECO:0000313" key="2">
    <source>
        <dbReference type="Proteomes" id="UP000002012"/>
    </source>
</evidence>
<accession>D4H0N7</accession>
<dbReference type="AlphaFoldDB" id="D4H0N7"/>
<dbReference type="OrthoDB" id="9948490at2"/>
<sequence length="70" mass="7936">MEINMIPPVGPFKVNRSEGEEPKRKKYFHIKGKIETVREENGKYVIMVTSEEPSFKVEGIAGENVLLSSL</sequence>
<dbReference type="InParanoid" id="D4H0N7"/>
<evidence type="ECO:0000313" key="1">
    <source>
        <dbReference type="EMBL" id="ADD68550.1"/>
    </source>
</evidence>
<name>D4H0N7_DENA2</name>
<keyword evidence="2" id="KW-1185">Reference proteome</keyword>
<gene>
    <name evidence="1" type="ordered locus">Dacet_1786</name>
</gene>
<organism evidence="1 2">
    <name type="scientific">Denitrovibrio acetiphilus (strain DSM 12809 / NBRC 114555 / N2460)</name>
    <dbReference type="NCBI Taxonomy" id="522772"/>
    <lineage>
        <taxon>Bacteria</taxon>
        <taxon>Pseudomonadati</taxon>
        <taxon>Deferribacterota</taxon>
        <taxon>Deferribacteres</taxon>
        <taxon>Deferribacterales</taxon>
        <taxon>Geovibrionaceae</taxon>
        <taxon>Denitrovibrio</taxon>
    </lineage>
</organism>
<reference evidence="1 2" key="1">
    <citation type="journal article" date="2010" name="Stand. Genomic Sci.">
        <title>Complete genome sequence of Denitrovibrio acetiphilus type strain (N2460).</title>
        <authorList>
            <person name="Kiss H."/>
            <person name="Lang E."/>
            <person name="Lapidus A."/>
            <person name="Copeland A."/>
            <person name="Nolan M."/>
            <person name="Glavina Del Rio T."/>
            <person name="Chen F."/>
            <person name="Lucas S."/>
            <person name="Tice H."/>
            <person name="Cheng J.F."/>
            <person name="Han C."/>
            <person name="Goodwin L."/>
            <person name="Pitluck S."/>
            <person name="Liolios K."/>
            <person name="Pati A."/>
            <person name="Ivanova N."/>
            <person name="Mavromatis K."/>
            <person name="Chen A."/>
            <person name="Palaniappan K."/>
            <person name="Land M."/>
            <person name="Hauser L."/>
            <person name="Chang Y.J."/>
            <person name="Jeffries C.D."/>
            <person name="Detter J.C."/>
            <person name="Brettin T."/>
            <person name="Spring S."/>
            <person name="Rohde M."/>
            <person name="Goker M."/>
            <person name="Woyke T."/>
            <person name="Bristow J."/>
            <person name="Eisen J.A."/>
            <person name="Markowitz V."/>
            <person name="Hugenholtz P."/>
            <person name="Kyrpides N.C."/>
            <person name="Klenk H.P."/>
        </authorList>
    </citation>
    <scope>NUCLEOTIDE SEQUENCE [LARGE SCALE GENOMIC DNA]</scope>
    <source>
        <strain evidence="2">DSM 12809 / NBRC 114555 / N2460</strain>
    </source>
</reference>
<dbReference type="EMBL" id="CP001968">
    <property type="protein sequence ID" value="ADD68550.1"/>
    <property type="molecule type" value="Genomic_DNA"/>
</dbReference>